<evidence type="ECO:0000313" key="1">
    <source>
        <dbReference type="EMBL" id="JAP16688.1"/>
    </source>
</evidence>
<protein>
    <submittedName>
        <fullName evidence="1">Putative ovule protein</fullName>
    </submittedName>
</protein>
<reference evidence="1" key="1">
    <citation type="submission" date="2015-12" db="EMBL/GenBank/DDBJ databases">
        <title>Gene expression during late stages of embryo sac development: a critical building block for successful pollen-pistil interactions.</title>
        <authorList>
            <person name="Liu Y."/>
            <person name="Joly V."/>
            <person name="Sabar M."/>
            <person name="Matton D.P."/>
        </authorList>
    </citation>
    <scope>NUCLEOTIDE SEQUENCE</scope>
</reference>
<dbReference type="AlphaFoldDB" id="A0A0V0HA13"/>
<accession>A0A0V0HA13</accession>
<name>A0A0V0HA13_SOLCH</name>
<organism evidence="1">
    <name type="scientific">Solanum chacoense</name>
    <name type="common">Chaco potato</name>
    <dbReference type="NCBI Taxonomy" id="4108"/>
    <lineage>
        <taxon>Eukaryota</taxon>
        <taxon>Viridiplantae</taxon>
        <taxon>Streptophyta</taxon>
        <taxon>Embryophyta</taxon>
        <taxon>Tracheophyta</taxon>
        <taxon>Spermatophyta</taxon>
        <taxon>Magnoliopsida</taxon>
        <taxon>eudicotyledons</taxon>
        <taxon>Gunneridae</taxon>
        <taxon>Pentapetalae</taxon>
        <taxon>asterids</taxon>
        <taxon>lamiids</taxon>
        <taxon>Solanales</taxon>
        <taxon>Solanaceae</taxon>
        <taxon>Solanoideae</taxon>
        <taxon>Solaneae</taxon>
        <taxon>Solanum</taxon>
    </lineage>
</organism>
<sequence>MAKELITKKRFLCQGSRERKNLHLCKMGNNHYWYEDSEQDVKDLRAQSNSLQPKLLWRFHDEGALGRK</sequence>
<dbReference type="EMBL" id="GEDG01023508">
    <property type="protein sequence ID" value="JAP16688.1"/>
    <property type="molecule type" value="Transcribed_RNA"/>
</dbReference>
<proteinExistence type="predicted"/>